<gene>
    <name evidence="4" type="ORF">BBRV_LOCUS42910</name>
</gene>
<evidence type="ECO:0000259" key="3">
    <source>
        <dbReference type="Pfam" id="PF13837"/>
    </source>
</evidence>
<evidence type="ECO:0000256" key="2">
    <source>
        <dbReference type="SAM" id="MobiDB-lite"/>
    </source>
</evidence>
<sequence>MENVSDPLQDAIPEEPELSNSPRPEVGCCVNLWSTEATAALISYYKKYINRVGRKNMKSMREMFIRISEDLKAQGFEYSTQRVENKIRVLERKYKKHEAMKNKRVGKLSAKVRRSMYFEHKEELDEIFGPIVKATVEYSQNRDKCIQTDDEVKTITDLNYTLAKVGEKVGRLSAYMNLIEKNNGKRHQELMAIKLNELELQKELLEVKKQKLEILKKREKLLEEK</sequence>
<evidence type="ECO:0000313" key="4">
    <source>
        <dbReference type="EMBL" id="CAD1547029.1"/>
    </source>
</evidence>
<feature type="coiled-coil region" evidence="1">
    <location>
        <begin position="195"/>
        <end position="225"/>
    </location>
</feature>
<name>A0A6V7J8D3_9HYME</name>
<dbReference type="Pfam" id="PF13837">
    <property type="entry name" value="Myb_DNA-bind_4"/>
    <property type="match status" value="1"/>
</dbReference>
<accession>A0A6V7J8D3</accession>
<proteinExistence type="predicted"/>
<dbReference type="AlphaFoldDB" id="A0A6V7J8D3"/>
<dbReference type="EMBL" id="CADCXW020000014">
    <property type="protein sequence ID" value="CAD1547029.1"/>
    <property type="molecule type" value="Genomic_DNA"/>
</dbReference>
<protein>
    <recommendedName>
        <fullName evidence="3">Myb/SANT-like DNA-binding domain-containing protein</fullName>
    </recommendedName>
</protein>
<keyword evidence="1" id="KW-0175">Coiled coil</keyword>
<dbReference type="InterPro" id="IPR044822">
    <property type="entry name" value="Myb_DNA-bind_4"/>
</dbReference>
<evidence type="ECO:0000256" key="1">
    <source>
        <dbReference type="SAM" id="Coils"/>
    </source>
</evidence>
<feature type="domain" description="Myb/SANT-like DNA-binding" evidence="3">
    <location>
        <begin position="32"/>
        <end position="113"/>
    </location>
</feature>
<feature type="region of interest" description="Disordered" evidence="2">
    <location>
        <begin position="1"/>
        <end position="22"/>
    </location>
</feature>
<dbReference type="Gene3D" id="1.10.10.60">
    <property type="entry name" value="Homeodomain-like"/>
    <property type="match status" value="1"/>
</dbReference>
<organism evidence="4">
    <name type="scientific">Bracon brevicornis</name>
    <dbReference type="NCBI Taxonomy" id="1563983"/>
    <lineage>
        <taxon>Eukaryota</taxon>
        <taxon>Metazoa</taxon>
        <taxon>Ecdysozoa</taxon>
        <taxon>Arthropoda</taxon>
        <taxon>Hexapoda</taxon>
        <taxon>Insecta</taxon>
        <taxon>Pterygota</taxon>
        <taxon>Neoptera</taxon>
        <taxon>Endopterygota</taxon>
        <taxon>Hymenoptera</taxon>
        <taxon>Apocrita</taxon>
        <taxon>Ichneumonoidea</taxon>
        <taxon>Braconidae</taxon>
        <taxon>Braconinae</taxon>
        <taxon>Bracon</taxon>
    </lineage>
</organism>
<reference evidence="4" key="1">
    <citation type="submission" date="2020-07" db="EMBL/GenBank/DDBJ databases">
        <authorList>
            <person name="Ferguson B K."/>
        </authorList>
    </citation>
    <scope>NUCLEOTIDE SEQUENCE</scope>
    <source>
        <strain evidence="4">L06</strain>
    </source>
</reference>